<dbReference type="InterPro" id="IPR018487">
    <property type="entry name" value="Hemopexin-like_repeat"/>
</dbReference>
<dbReference type="PROSITE" id="PS51642">
    <property type="entry name" value="HEMOPEXIN_2"/>
    <property type="match status" value="3"/>
</dbReference>
<dbReference type="InterPro" id="IPR036375">
    <property type="entry name" value="Hemopexin-like_dom_sf"/>
</dbReference>
<dbReference type="Gene3D" id="2.110.10.10">
    <property type="entry name" value="Hemopexin-like domain"/>
    <property type="match status" value="1"/>
</dbReference>
<dbReference type="SMART" id="SM00120">
    <property type="entry name" value="HX"/>
    <property type="match status" value="3"/>
</dbReference>
<feature type="non-terminal residue" evidence="2">
    <location>
        <position position="200"/>
    </location>
</feature>
<name>A0A0D2M6N4_HYPSF</name>
<dbReference type="OMA" id="YEEEAYF"/>
<dbReference type="EMBL" id="KN817584">
    <property type="protein sequence ID" value="KJA18848.1"/>
    <property type="molecule type" value="Genomic_DNA"/>
</dbReference>
<keyword evidence="3" id="KW-1185">Reference proteome</keyword>
<evidence type="ECO:0000313" key="3">
    <source>
        <dbReference type="Proteomes" id="UP000054270"/>
    </source>
</evidence>
<reference evidence="3" key="1">
    <citation type="submission" date="2014-04" db="EMBL/GenBank/DDBJ databases">
        <title>Evolutionary Origins and Diversification of the Mycorrhizal Mutualists.</title>
        <authorList>
            <consortium name="DOE Joint Genome Institute"/>
            <consortium name="Mycorrhizal Genomics Consortium"/>
            <person name="Kohler A."/>
            <person name="Kuo A."/>
            <person name="Nagy L.G."/>
            <person name="Floudas D."/>
            <person name="Copeland A."/>
            <person name="Barry K.W."/>
            <person name="Cichocki N."/>
            <person name="Veneault-Fourrey C."/>
            <person name="LaButti K."/>
            <person name="Lindquist E.A."/>
            <person name="Lipzen A."/>
            <person name="Lundell T."/>
            <person name="Morin E."/>
            <person name="Murat C."/>
            <person name="Riley R."/>
            <person name="Ohm R."/>
            <person name="Sun H."/>
            <person name="Tunlid A."/>
            <person name="Henrissat B."/>
            <person name="Grigoriev I.V."/>
            <person name="Hibbett D.S."/>
            <person name="Martin F."/>
        </authorList>
    </citation>
    <scope>NUCLEOTIDE SEQUENCE [LARGE SCALE GENOMIC DNA]</scope>
    <source>
        <strain evidence="3">FD-334 SS-4</strain>
    </source>
</reference>
<dbReference type="STRING" id="945553.A0A0D2M6N4"/>
<dbReference type="SUPFAM" id="SSF50923">
    <property type="entry name" value="Hemopexin-like domain"/>
    <property type="match status" value="1"/>
</dbReference>
<feature type="repeat" description="Hemopexin" evidence="1">
    <location>
        <begin position="54"/>
        <end position="106"/>
    </location>
</feature>
<organism evidence="2 3">
    <name type="scientific">Hypholoma sublateritium (strain FD-334 SS-4)</name>
    <dbReference type="NCBI Taxonomy" id="945553"/>
    <lineage>
        <taxon>Eukaryota</taxon>
        <taxon>Fungi</taxon>
        <taxon>Dikarya</taxon>
        <taxon>Basidiomycota</taxon>
        <taxon>Agaricomycotina</taxon>
        <taxon>Agaricomycetes</taxon>
        <taxon>Agaricomycetidae</taxon>
        <taxon>Agaricales</taxon>
        <taxon>Agaricineae</taxon>
        <taxon>Strophariaceae</taxon>
        <taxon>Hypholoma</taxon>
    </lineage>
</organism>
<feature type="non-terminal residue" evidence="2">
    <location>
        <position position="1"/>
    </location>
</feature>
<sequence>ACVRDPSNSNRAYFFCGNRYAVINVNPGTTGDTIAWGPKDLVNNWPSLWKAGFSGGVDAVLPNPKNAQEMYFFSGVNYALINIAPGTTDDYIINGPKKIVDEWPSLKKAGFSKIDAVLPNPANSDEAYFFSGSQYALINIKPGTNSDYIVNGPKPILDNWPSLKKAGFGRVDTILPNPASKDEAYFFSGTQYALINIKPG</sequence>
<gene>
    <name evidence="2" type="ORF">HYPSUDRAFT_107323</name>
</gene>
<evidence type="ECO:0008006" key="4">
    <source>
        <dbReference type="Google" id="ProtNLM"/>
    </source>
</evidence>
<dbReference type="Proteomes" id="UP000054270">
    <property type="component" value="Unassembled WGS sequence"/>
</dbReference>
<feature type="repeat" description="Hemopexin" evidence="1">
    <location>
        <begin position="111"/>
        <end position="163"/>
    </location>
</feature>
<evidence type="ECO:0000256" key="1">
    <source>
        <dbReference type="PROSITE-ProRule" id="PRU01011"/>
    </source>
</evidence>
<proteinExistence type="predicted"/>
<accession>A0A0D2M6N4</accession>
<evidence type="ECO:0000313" key="2">
    <source>
        <dbReference type="EMBL" id="KJA18848.1"/>
    </source>
</evidence>
<feature type="repeat" description="Hemopexin" evidence="1">
    <location>
        <begin position="1"/>
        <end position="48"/>
    </location>
</feature>
<protein>
    <recommendedName>
        <fullName evidence="4">Hemopexin</fullName>
    </recommendedName>
</protein>
<dbReference type="OrthoDB" id="6845681at2759"/>
<dbReference type="AlphaFoldDB" id="A0A0D2M6N4"/>